<keyword evidence="2" id="KW-0677">Repeat</keyword>
<reference evidence="8" key="1">
    <citation type="submission" date="2022-11" db="UniProtKB">
        <authorList>
            <consortium name="WormBaseParasite"/>
        </authorList>
    </citation>
    <scope>IDENTIFICATION</scope>
</reference>
<dbReference type="WBParaSite" id="PgR008_g086_t01">
    <property type="protein sequence ID" value="PgR008_g086_t01"/>
    <property type="gene ID" value="PgR008_g086"/>
</dbReference>
<keyword evidence="3" id="KW-0378">Hydrolase</keyword>
<dbReference type="CDD" id="cd03442">
    <property type="entry name" value="BFIT_BACH"/>
    <property type="match status" value="1"/>
</dbReference>
<proteinExistence type="inferred from homology"/>
<dbReference type="Proteomes" id="UP000887569">
    <property type="component" value="Unplaced"/>
</dbReference>
<dbReference type="FunFam" id="3.10.129.10:FF:000012">
    <property type="entry name" value="Acyl-coenzyme A thioesterase 9, mitochondrial"/>
    <property type="match status" value="1"/>
</dbReference>
<name>A0A915AKY9_PARUN</name>
<dbReference type="GO" id="GO:0006637">
    <property type="term" value="P:acyl-CoA metabolic process"/>
    <property type="evidence" value="ECO:0007669"/>
    <property type="project" value="TreeGrafter"/>
</dbReference>
<accession>A0A915AKY9</accession>
<feature type="region of interest" description="Disordered" evidence="5">
    <location>
        <begin position="180"/>
        <end position="200"/>
    </location>
</feature>
<feature type="domain" description="HotDog ACOT-type" evidence="6">
    <location>
        <begin position="54"/>
        <end position="182"/>
    </location>
</feature>
<feature type="domain" description="HotDog ACOT-type" evidence="6">
    <location>
        <begin position="262"/>
        <end position="374"/>
    </location>
</feature>
<keyword evidence="4" id="KW-0809">Transit peptide</keyword>
<dbReference type="SUPFAM" id="SSF54637">
    <property type="entry name" value="Thioesterase/thiol ester dehydrase-isomerase"/>
    <property type="match status" value="2"/>
</dbReference>
<dbReference type="InterPro" id="IPR029069">
    <property type="entry name" value="HotDog_dom_sf"/>
</dbReference>
<comment type="similarity">
    <text evidence="1">Belongs to the acyl coenzyme A hydrolase family.</text>
</comment>
<dbReference type="PANTHER" id="PTHR12655">
    <property type="entry name" value="ACYL-COA THIOESTERASE"/>
    <property type="match status" value="1"/>
</dbReference>
<evidence type="ECO:0000313" key="7">
    <source>
        <dbReference type="Proteomes" id="UP000887569"/>
    </source>
</evidence>
<evidence type="ECO:0000259" key="6">
    <source>
        <dbReference type="PROSITE" id="PS51770"/>
    </source>
</evidence>
<evidence type="ECO:0000256" key="2">
    <source>
        <dbReference type="ARBA" id="ARBA00022737"/>
    </source>
</evidence>
<dbReference type="Gene3D" id="3.10.129.10">
    <property type="entry name" value="Hotdog Thioesterase"/>
    <property type="match status" value="2"/>
</dbReference>
<dbReference type="GO" id="GO:0005739">
    <property type="term" value="C:mitochondrion"/>
    <property type="evidence" value="ECO:0007669"/>
    <property type="project" value="TreeGrafter"/>
</dbReference>
<dbReference type="InterPro" id="IPR033120">
    <property type="entry name" value="HOTDOG_ACOT"/>
</dbReference>
<evidence type="ECO:0000313" key="8">
    <source>
        <dbReference type="WBParaSite" id="PgR008_g086_t01"/>
    </source>
</evidence>
<evidence type="ECO:0000256" key="1">
    <source>
        <dbReference type="ARBA" id="ARBA00010458"/>
    </source>
</evidence>
<dbReference type="PROSITE" id="PS51770">
    <property type="entry name" value="HOTDOG_ACOT"/>
    <property type="match status" value="2"/>
</dbReference>
<organism evidence="7 8">
    <name type="scientific">Parascaris univalens</name>
    <name type="common">Nematode worm</name>
    <dbReference type="NCBI Taxonomy" id="6257"/>
    <lineage>
        <taxon>Eukaryota</taxon>
        <taxon>Metazoa</taxon>
        <taxon>Ecdysozoa</taxon>
        <taxon>Nematoda</taxon>
        <taxon>Chromadorea</taxon>
        <taxon>Rhabditida</taxon>
        <taxon>Spirurina</taxon>
        <taxon>Ascaridomorpha</taxon>
        <taxon>Ascaridoidea</taxon>
        <taxon>Ascarididae</taxon>
        <taxon>Parascaris</taxon>
    </lineage>
</organism>
<dbReference type="GO" id="GO:0047617">
    <property type="term" value="F:fatty acyl-CoA hydrolase activity"/>
    <property type="evidence" value="ECO:0007669"/>
    <property type="project" value="TreeGrafter"/>
</dbReference>
<evidence type="ECO:0000256" key="5">
    <source>
        <dbReference type="SAM" id="MobiDB-lite"/>
    </source>
</evidence>
<dbReference type="AlphaFoldDB" id="A0A915AKY9"/>
<protein>
    <submittedName>
        <fullName evidence="8">HotDog ACOT-type domain-containing protein</fullName>
    </submittedName>
</protein>
<evidence type="ECO:0000256" key="3">
    <source>
        <dbReference type="ARBA" id="ARBA00022801"/>
    </source>
</evidence>
<feature type="compositionally biased region" description="Polar residues" evidence="5">
    <location>
        <begin position="184"/>
        <end position="195"/>
    </location>
</feature>
<sequence length="402" mass="45960">SLLCKTFRCLYSTIQRKTIRYVGETLQKHVAALQGIPTRSVDISKLEAHTMNESRDSAVIPLGSEPQIRLQYINFTELVRFGKLLEDLDTFAIWLSYKHNQGGNLMGFPRHHPMMIVTAAVDEIHIKPDYDILPTTDIIMEGHVSWVGRSSLEVSMHLSQEIQGSRRDFLSAKFITVSREPSGDRSTPNVPLKTTSPEEEKMVRKGLAAREIRKLNEERSLMKTPPNDEERHILHNLFLQTIDPQSYSFRHRVLPPNHVWIEDAKLKNAVLCFPVDRNVYNKIFGGYLMRLAFELAWCNAAMYAKGRVKIAAVDDILFRKSVEIGSLLLLSSQVCYTVGNRMELSVNAEVLNVVTDTRVSTNTFYFMFKAEHDVPSIVPRSYADGMLFVEAKRHYESSENRL</sequence>
<keyword evidence="7" id="KW-1185">Reference proteome</keyword>
<dbReference type="PANTHER" id="PTHR12655:SF0">
    <property type="entry name" value="ACYL-COENZYME A THIOESTERASE 9, MITOCHONDRIAL"/>
    <property type="match status" value="1"/>
</dbReference>
<evidence type="ECO:0000256" key="4">
    <source>
        <dbReference type="ARBA" id="ARBA00022946"/>
    </source>
</evidence>